<dbReference type="PANTHER" id="PTHR43194:SF5">
    <property type="entry name" value="PIMELOYL-[ACYL-CARRIER PROTEIN] METHYL ESTER ESTERASE"/>
    <property type="match status" value="1"/>
</dbReference>
<dbReference type="AlphaFoldDB" id="A0A840P108"/>
<reference evidence="2 3" key="1">
    <citation type="submission" date="2020-08" db="EMBL/GenBank/DDBJ databases">
        <title>Genomic Encyclopedia of Type Strains, Phase IV (KMG-IV): sequencing the most valuable type-strain genomes for metagenomic binning, comparative biology and taxonomic classification.</title>
        <authorList>
            <person name="Goeker M."/>
        </authorList>
    </citation>
    <scope>NUCLEOTIDE SEQUENCE [LARGE SCALE GENOMIC DNA]</scope>
    <source>
        <strain evidence="2 3">DSM 45615</strain>
    </source>
</reference>
<proteinExistence type="predicted"/>
<accession>A0A840P108</accession>
<feature type="domain" description="AB hydrolase-1" evidence="1">
    <location>
        <begin position="9"/>
        <end position="223"/>
    </location>
</feature>
<dbReference type="RefSeq" id="WP_185051801.1">
    <property type="nucleotide sequence ID" value="NZ_BAABIX010000004.1"/>
</dbReference>
<name>A0A840P108_9ACTN</name>
<organism evidence="2 3">
    <name type="scientific">Thermocatellispora tengchongensis</name>
    <dbReference type="NCBI Taxonomy" id="1073253"/>
    <lineage>
        <taxon>Bacteria</taxon>
        <taxon>Bacillati</taxon>
        <taxon>Actinomycetota</taxon>
        <taxon>Actinomycetes</taxon>
        <taxon>Streptosporangiales</taxon>
        <taxon>Streptosporangiaceae</taxon>
        <taxon>Thermocatellispora</taxon>
    </lineage>
</organism>
<dbReference type="InterPro" id="IPR050228">
    <property type="entry name" value="Carboxylesterase_BioH"/>
</dbReference>
<evidence type="ECO:0000259" key="1">
    <source>
        <dbReference type="Pfam" id="PF12697"/>
    </source>
</evidence>
<keyword evidence="3" id="KW-1185">Reference proteome</keyword>
<gene>
    <name evidence="2" type="ORF">HNP84_004668</name>
</gene>
<comment type="caution">
    <text evidence="2">The sequence shown here is derived from an EMBL/GenBank/DDBJ whole genome shotgun (WGS) entry which is preliminary data.</text>
</comment>
<dbReference type="Pfam" id="PF12697">
    <property type="entry name" value="Abhydrolase_6"/>
    <property type="match status" value="1"/>
</dbReference>
<sequence>MPAQPPPTVLVHGIRVSRTMWHPVADRLRAAGHKVEALDLPGHGVRRGEPFTLAAAVAAVTEAIDAVGGRALVAGLSLGGFVSIATAAAHPERVAGLVAMGCTTRPRGAYAMLYRRMAALAGASPRRADRLSAFTFSRLLPGAPGRAVLEGGLSSEVMPAAAAAIMGYDPIAALAAYPGPVTLVNGSRDPFRADERDFLAACRDGRLIVIPGRGHIDLLADPATLTGILHEVATR</sequence>
<dbReference type="PANTHER" id="PTHR43194">
    <property type="entry name" value="HYDROLASE ALPHA/BETA FOLD FAMILY"/>
    <property type="match status" value="1"/>
</dbReference>
<dbReference type="InterPro" id="IPR029058">
    <property type="entry name" value="AB_hydrolase_fold"/>
</dbReference>
<protein>
    <submittedName>
        <fullName evidence="2">Pimeloyl-ACP methyl ester carboxylesterase</fullName>
    </submittedName>
</protein>
<dbReference type="InterPro" id="IPR000073">
    <property type="entry name" value="AB_hydrolase_1"/>
</dbReference>
<dbReference type="Gene3D" id="3.40.50.1820">
    <property type="entry name" value="alpha/beta hydrolase"/>
    <property type="match status" value="1"/>
</dbReference>
<dbReference type="SUPFAM" id="SSF53474">
    <property type="entry name" value="alpha/beta-Hydrolases"/>
    <property type="match status" value="1"/>
</dbReference>
<dbReference type="EMBL" id="JACHGN010000009">
    <property type="protein sequence ID" value="MBB5134934.1"/>
    <property type="molecule type" value="Genomic_DNA"/>
</dbReference>
<dbReference type="Proteomes" id="UP000578449">
    <property type="component" value="Unassembled WGS sequence"/>
</dbReference>
<evidence type="ECO:0000313" key="3">
    <source>
        <dbReference type="Proteomes" id="UP000578449"/>
    </source>
</evidence>
<dbReference type="PRINTS" id="PR00111">
    <property type="entry name" value="ABHYDROLASE"/>
</dbReference>
<evidence type="ECO:0000313" key="2">
    <source>
        <dbReference type="EMBL" id="MBB5134934.1"/>
    </source>
</evidence>
<dbReference type="GO" id="GO:0003824">
    <property type="term" value="F:catalytic activity"/>
    <property type="evidence" value="ECO:0007669"/>
    <property type="project" value="UniProtKB-ARBA"/>
</dbReference>